<dbReference type="OrthoDB" id="9886567at2"/>
<dbReference type="EMBL" id="CP001819">
    <property type="protein sequence ID" value="ACZ20756.1"/>
    <property type="molecule type" value="Genomic_DNA"/>
</dbReference>
<organism evidence="2 3">
    <name type="scientific">Sanguibacter keddieii (strain ATCC 51767 / DSM 10542 / NCFB 3025 / ST-74)</name>
    <dbReference type="NCBI Taxonomy" id="446469"/>
    <lineage>
        <taxon>Bacteria</taxon>
        <taxon>Bacillati</taxon>
        <taxon>Actinomycetota</taxon>
        <taxon>Actinomycetes</taxon>
        <taxon>Micrococcales</taxon>
        <taxon>Sanguibacteraceae</taxon>
        <taxon>Sanguibacter</taxon>
    </lineage>
</organism>
<protein>
    <submittedName>
        <fullName evidence="2">Uncharacterized protein</fullName>
    </submittedName>
</protein>
<reference evidence="2 3" key="1">
    <citation type="journal article" date="2009" name="Stand. Genomic Sci.">
        <title>Complete genome sequence of Sanguibacter keddieii type strain (ST-74).</title>
        <authorList>
            <person name="Ivanova N."/>
            <person name="Sikorski J."/>
            <person name="Sims D."/>
            <person name="Brettin T."/>
            <person name="Detter J.C."/>
            <person name="Han C."/>
            <person name="Lapidus A."/>
            <person name="Copeland A."/>
            <person name="Glavina Del Rio T."/>
            <person name="Nolan M."/>
            <person name="Chen F."/>
            <person name="Lucas S."/>
            <person name="Tice H."/>
            <person name="Cheng J.F."/>
            <person name="Bruce D."/>
            <person name="Goodwin L."/>
            <person name="Pitluck S."/>
            <person name="Pati A."/>
            <person name="Mavromatis K."/>
            <person name="Chen A."/>
            <person name="Palaniappan K."/>
            <person name="D'haeseleer P."/>
            <person name="Chain P."/>
            <person name="Bristow J."/>
            <person name="Eisen J.A."/>
            <person name="Markowitz V."/>
            <person name="Hugenholtz P."/>
            <person name="Goker M."/>
            <person name="Pukall R."/>
            <person name="Klenk H.P."/>
            <person name="Kyrpides N.C."/>
        </authorList>
    </citation>
    <scope>NUCLEOTIDE SEQUENCE [LARGE SCALE GENOMIC DNA]</scope>
    <source>
        <strain evidence="3">ATCC 51767 / DSM 10542 / NCFB 3025 / ST-74</strain>
    </source>
</reference>
<gene>
    <name evidence="2" type="ordered locus">Sked_08050</name>
</gene>
<evidence type="ECO:0000256" key="1">
    <source>
        <dbReference type="SAM" id="MobiDB-lite"/>
    </source>
</evidence>
<name>D1BBX6_SANKS</name>
<keyword evidence="3" id="KW-1185">Reference proteome</keyword>
<proteinExistence type="predicted"/>
<accession>D1BBX6</accession>
<dbReference type="KEGG" id="ske:Sked_08050"/>
<sequence length="88" mass="9498">MNAAPAGPYRQPVPFPSTSSLHARGLTGLLVRASLAVASWGERRALRQADAAVARPTSPRRRPVQGWSDPVPEHERYAARRSAGFLAP</sequence>
<evidence type="ECO:0000313" key="2">
    <source>
        <dbReference type="EMBL" id="ACZ20756.1"/>
    </source>
</evidence>
<dbReference type="AlphaFoldDB" id="D1BBX6"/>
<dbReference type="Proteomes" id="UP000000322">
    <property type="component" value="Chromosome"/>
</dbReference>
<feature type="region of interest" description="Disordered" evidence="1">
    <location>
        <begin position="47"/>
        <end position="88"/>
    </location>
</feature>
<dbReference type="RefSeq" id="WP_012865825.1">
    <property type="nucleotide sequence ID" value="NC_013521.1"/>
</dbReference>
<dbReference type="HOGENOM" id="CLU_2467223_0_0_11"/>
<dbReference type="STRING" id="446469.Sked_08050"/>
<evidence type="ECO:0000313" key="3">
    <source>
        <dbReference type="Proteomes" id="UP000000322"/>
    </source>
</evidence>